<protein>
    <submittedName>
        <fullName evidence="13">Energy transducer TonB</fullName>
    </submittedName>
</protein>
<keyword evidence="7" id="KW-0653">Protein transport</keyword>
<dbReference type="PROSITE" id="PS52015">
    <property type="entry name" value="TONB_CTD"/>
    <property type="match status" value="1"/>
</dbReference>
<name>A0A140HL73_9BURK</name>
<evidence type="ECO:0000256" key="7">
    <source>
        <dbReference type="ARBA" id="ARBA00022927"/>
    </source>
</evidence>
<dbReference type="NCBIfam" id="TIGR01352">
    <property type="entry name" value="tonB_Cterm"/>
    <property type="match status" value="1"/>
</dbReference>
<evidence type="ECO:0000256" key="6">
    <source>
        <dbReference type="ARBA" id="ARBA00022692"/>
    </source>
</evidence>
<evidence type="ECO:0000259" key="12">
    <source>
        <dbReference type="PROSITE" id="PS52015"/>
    </source>
</evidence>
<keyword evidence="5" id="KW-0997">Cell inner membrane</keyword>
<evidence type="ECO:0000313" key="14">
    <source>
        <dbReference type="Proteomes" id="UP000070433"/>
    </source>
</evidence>
<dbReference type="AlphaFoldDB" id="A0A140HL73"/>
<feature type="compositionally biased region" description="Low complexity" evidence="10">
    <location>
        <begin position="117"/>
        <end position="134"/>
    </location>
</feature>
<dbReference type="InterPro" id="IPR037682">
    <property type="entry name" value="TonB_C"/>
</dbReference>
<keyword evidence="6 11" id="KW-0812">Transmembrane</keyword>
<dbReference type="GO" id="GO:0098797">
    <property type="term" value="C:plasma membrane protein complex"/>
    <property type="evidence" value="ECO:0007669"/>
    <property type="project" value="TreeGrafter"/>
</dbReference>
<feature type="region of interest" description="Disordered" evidence="10">
    <location>
        <begin position="55"/>
        <end position="142"/>
    </location>
</feature>
<evidence type="ECO:0000256" key="5">
    <source>
        <dbReference type="ARBA" id="ARBA00022519"/>
    </source>
</evidence>
<keyword evidence="3" id="KW-0813">Transport</keyword>
<gene>
    <name evidence="13" type="ORF">UC35_20195</name>
</gene>
<feature type="compositionally biased region" description="Low complexity" evidence="10">
    <location>
        <begin position="84"/>
        <end position="94"/>
    </location>
</feature>
<dbReference type="Gene3D" id="3.30.1150.10">
    <property type="match status" value="1"/>
</dbReference>
<evidence type="ECO:0000256" key="4">
    <source>
        <dbReference type="ARBA" id="ARBA00022475"/>
    </source>
</evidence>
<evidence type="ECO:0000313" key="13">
    <source>
        <dbReference type="EMBL" id="AMO25606.1"/>
    </source>
</evidence>
<dbReference type="GO" id="GO:0015031">
    <property type="term" value="P:protein transport"/>
    <property type="evidence" value="ECO:0007669"/>
    <property type="project" value="UniProtKB-KW"/>
</dbReference>
<dbReference type="InterPro" id="IPR051045">
    <property type="entry name" value="TonB-dependent_transducer"/>
</dbReference>
<evidence type="ECO:0000256" key="1">
    <source>
        <dbReference type="ARBA" id="ARBA00004383"/>
    </source>
</evidence>
<evidence type="ECO:0000256" key="11">
    <source>
        <dbReference type="SAM" id="Phobius"/>
    </source>
</evidence>
<evidence type="ECO:0000256" key="9">
    <source>
        <dbReference type="ARBA" id="ARBA00023136"/>
    </source>
</evidence>
<dbReference type="PANTHER" id="PTHR33446:SF2">
    <property type="entry name" value="PROTEIN TONB"/>
    <property type="match status" value="1"/>
</dbReference>
<dbReference type="SUPFAM" id="SSF74653">
    <property type="entry name" value="TolA/TonB C-terminal domain"/>
    <property type="match status" value="1"/>
</dbReference>
<comment type="similarity">
    <text evidence="2">Belongs to the TonB family.</text>
</comment>
<reference evidence="13 14" key="1">
    <citation type="journal article" date="2014" name="Int. J. Syst. Evol. Microbiol.">
        <title>Ramlibacter solisilvae sp. nov., isolated from forest soil, and emended description of the genus Ramlibacter.</title>
        <authorList>
            <person name="Lee H.J."/>
            <person name="Lee S.H."/>
            <person name="Lee S.S."/>
            <person name="Lee J.S."/>
            <person name="Kim Y."/>
            <person name="Kim S.C."/>
            <person name="Jeon C.O."/>
        </authorList>
    </citation>
    <scope>NUCLEOTIDE SEQUENCE [LARGE SCALE GENOMIC DNA]</scope>
    <source>
        <strain evidence="13 14">5-10</strain>
    </source>
</reference>
<evidence type="ECO:0000256" key="3">
    <source>
        <dbReference type="ARBA" id="ARBA00022448"/>
    </source>
</evidence>
<comment type="subcellular location">
    <subcellularLocation>
        <location evidence="1">Cell inner membrane</location>
        <topology evidence="1">Single-pass membrane protein</topology>
        <orientation evidence="1">Periplasmic side</orientation>
    </subcellularLocation>
</comment>
<dbReference type="Proteomes" id="UP000070433">
    <property type="component" value="Chromosome"/>
</dbReference>
<dbReference type="GO" id="GO:0031992">
    <property type="term" value="F:energy transducer activity"/>
    <property type="evidence" value="ECO:0007669"/>
    <property type="project" value="TreeGrafter"/>
</dbReference>
<keyword evidence="14" id="KW-1185">Reference proteome</keyword>
<dbReference type="PANTHER" id="PTHR33446">
    <property type="entry name" value="PROTEIN TONB-RELATED"/>
    <property type="match status" value="1"/>
</dbReference>
<evidence type="ECO:0000256" key="10">
    <source>
        <dbReference type="SAM" id="MobiDB-lite"/>
    </source>
</evidence>
<sequence length="222" mass="23721">MAQPPAPSIRLSRNALIAVGVLLFHVAAIWAFHSGLLRRMVEVVMPVEVFAEMITPPAPKTEPPPPLPQPKVTPEKQPVAKRTPAPQAAPQPLAITDPTPAPNAPTGTLMSQPPAPSLSSAPAAPAAPAVQLPSTEADYLQNPKATYPPMSRRMGEQGMVLVRVLVGADGQPQKAELKRTSGYERLDKSALEYVMKCRYVPGKVGGVAQAMWYDAPVNYVLD</sequence>
<feature type="compositionally biased region" description="Pro residues" evidence="10">
    <location>
        <begin position="56"/>
        <end position="71"/>
    </location>
</feature>
<feature type="transmembrane region" description="Helical" evidence="11">
    <location>
        <begin position="15"/>
        <end position="32"/>
    </location>
</feature>
<keyword evidence="8 11" id="KW-1133">Transmembrane helix</keyword>
<dbReference type="GO" id="GO:0055085">
    <property type="term" value="P:transmembrane transport"/>
    <property type="evidence" value="ECO:0007669"/>
    <property type="project" value="InterPro"/>
</dbReference>
<feature type="domain" description="TonB C-terminal" evidence="12">
    <location>
        <begin position="132"/>
        <end position="222"/>
    </location>
</feature>
<organism evidence="13 14">
    <name type="scientific">Ramlibacter tataouinensis</name>
    <dbReference type="NCBI Taxonomy" id="94132"/>
    <lineage>
        <taxon>Bacteria</taxon>
        <taxon>Pseudomonadati</taxon>
        <taxon>Pseudomonadota</taxon>
        <taxon>Betaproteobacteria</taxon>
        <taxon>Burkholderiales</taxon>
        <taxon>Comamonadaceae</taxon>
        <taxon>Ramlibacter</taxon>
    </lineage>
</organism>
<accession>A0A140HL73</accession>
<evidence type="ECO:0000256" key="8">
    <source>
        <dbReference type="ARBA" id="ARBA00022989"/>
    </source>
</evidence>
<keyword evidence="9 11" id="KW-0472">Membrane</keyword>
<proteinExistence type="inferred from homology"/>
<evidence type="ECO:0000256" key="2">
    <source>
        <dbReference type="ARBA" id="ARBA00006555"/>
    </source>
</evidence>
<keyword evidence="4" id="KW-1003">Cell membrane</keyword>
<dbReference type="EMBL" id="CP010951">
    <property type="protein sequence ID" value="AMO25606.1"/>
    <property type="molecule type" value="Genomic_DNA"/>
</dbReference>
<dbReference type="Pfam" id="PF03544">
    <property type="entry name" value="TonB_C"/>
    <property type="match status" value="1"/>
</dbReference>
<dbReference type="InterPro" id="IPR006260">
    <property type="entry name" value="TonB/TolA_C"/>
</dbReference>